<dbReference type="AlphaFoldDB" id="A0A9W8QEP1"/>
<name>A0A9W8QEP1_AKAMU</name>
<protein>
    <submittedName>
        <fullName evidence="2">Uncharacterized protein</fullName>
    </submittedName>
</protein>
<gene>
    <name evidence="2" type="ORF">LMH87_010303</name>
</gene>
<dbReference type="KEGG" id="amus:LMH87_010303"/>
<organism evidence="2 3">
    <name type="scientific">Akanthomyces muscarius</name>
    <name type="common">Entomopathogenic fungus</name>
    <name type="synonym">Lecanicillium muscarium</name>
    <dbReference type="NCBI Taxonomy" id="2231603"/>
    <lineage>
        <taxon>Eukaryota</taxon>
        <taxon>Fungi</taxon>
        <taxon>Dikarya</taxon>
        <taxon>Ascomycota</taxon>
        <taxon>Pezizomycotina</taxon>
        <taxon>Sordariomycetes</taxon>
        <taxon>Hypocreomycetidae</taxon>
        <taxon>Hypocreales</taxon>
        <taxon>Cordycipitaceae</taxon>
        <taxon>Akanthomyces</taxon>
    </lineage>
</organism>
<dbReference type="GeneID" id="80897462"/>
<proteinExistence type="predicted"/>
<sequence>MRPAQPCWKLKRAVDAINKHAADTLPPHDGVQERAAATPTDLDLFAASAYDHLVHLAANASPDPDAFYEQHRLHSARRDDNQLRCAGDGAACWARGAEQSGEVEKRWCMRPAQPCWKTRRAAESILNAGQEDDDGASEECGADDGENFETLNNDKLALSTEFPLYKNLAAFGLWPRMVAFFFNVFLNTFCLYIFAYDGGTWVTATCPFFLSL</sequence>
<comment type="caution">
    <text evidence="2">The sequence shown here is derived from an EMBL/GenBank/DDBJ whole genome shotgun (WGS) entry which is preliminary data.</text>
</comment>
<keyword evidence="1" id="KW-0812">Transmembrane</keyword>
<keyword evidence="1" id="KW-0472">Membrane</keyword>
<evidence type="ECO:0000256" key="1">
    <source>
        <dbReference type="SAM" id="Phobius"/>
    </source>
</evidence>
<accession>A0A9W8QEP1</accession>
<keyword evidence="1" id="KW-1133">Transmembrane helix</keyword>
<feature type="transmembrane region" description="Helical" evidence="1">
    <location>
        <begin position="173"/>
        <end position="195"/>
    </location>
</feature>
<evidence type="ECO:0000313" key="2">
    <source>
        <dbReference type="EMBL" id="KAJ4153832.1"/>
    </source>
</evidence>
<dbReference type="EMBL" id="JAJHUN010000008">
    <property type="protein sequence ID" value="KAJ4153832.1"/>
    <property type="molecule type" value="Genomic_DNA"/>
</dbReference>
<evidence type="ECO:0000313" key="3">
    <source>
        <dbReference type="Proteomes" id="UP001144673"/>
    </source>
</evidence>
<dbReference type="RefSeq" id="XP_056054490.1">
    <property type="nucleotide sequence ID" value="XM_056197442.1"/>
</dbReference>
<keyword evidence="3" id="KW-1185">Reference proteome</keyword>
<reference evidence="2" key="1">
    <citation type="journal article" date="2023" name="Access Microbiol">
        <title>De-novo genome assembly for Akanthomyces muscarius, a biocontrol agent of insect agricultural pests.</title>
        <authorList>
            <person name="Erdos Z."/>
            <person name="Studholme D.J."/>
            <person name="Raymond B."/>
            <person name="Sharma M."/>
        </authorList>
    </citation>
    <scope>NUCLEOTIDE SEQUENCE</scope>
    <source>
        <strain evidence="2">Ve6</strain>
    </source>
</reference>
<dbReference type="Proteomes" id="UP001144673">
    <property type="component" value="Chromosome 5"/>
</dbReference>